<dbReference type="InterPro" id="IPR051450">
    <property type="entry name" value="Gfo/Idh/MocA_Oxidoreductases"/>
</dbReference>
<dbReference type="SUPFAM" id="SSF55347">
    <property type="entry name" value="Glyceraldehyde-3-phosphate dehydrogenase-like, C-terminal domain"/>
    <property type="match status" value="1"/>
</dbReference>
<dbReference type="Gene3D" id="3.40.50.720">
    <property type="entry name" value="NAD(P)-binding Rossmann-like Domain"/>
    <property type="match status" value="1"/>
</dbReference>
<feature type="domain" description="GFO/IDH/MocA-like oxidoreductase" evidence="2">
    <location>
        <begin position="158"/>
        <end position="233"/>
    </location>
</feature>
<feature type="domain" description="Gfo/Idh/MocA-like oxidoreductase N-terminal" evidence="1">
    <location>
        <begin position="7"/>
        <end position="123"/>
    </location>
</feature>
<keyword evidence="4" id="KW-1185">Reference proteome</keyword>
<organism evidence="3 4">
    <name type="scientific">Desulfosalsimonas propionicica</name>
    <dbReference type="NCBI Taxonomy" id="332175"/>
    <lineage>
        <taxon>Bacteria</taxon>
        <taxon>Pseudomonadati</taxon>
        <taxon>Thermodesulfobacteriota</taxon>
        <taxon>Desulfobacteria</taxon>
        <taxon>Desulfobacterales</taxon>
        <taxon>Desulfosalsimonadaceae</taxon>
        <taxon>Desulfosalsimonas</taxon>
    </lineage>
</organism>
<dbReference type="Pfam" id="PF01408">
    <property type="entry name" value="GFO_IDH_MocA"/>
    <property type="match status" value="1"/>
</dbReference>
<accession>A0A7W0CBR6</accession>
<protein>
    <submittedName>
        <fullName evidence="3">Putative dehydrogenase</fullName>
    </submittedName>
</protein>
<dbReference type="AlphaFoldDB" id="A0A7W0CBR6"/>
<dbReference type="Pfam" id="PF22725">
    <property type="entry name" value="GFO_IDH_MocA_C3"/>
    <property type="match status" value="1"/>
</dbReference>
<sequence>MNPEQKIRAAVVGVGYLGKFHAEKYGNHPGVDLAGVVDTDPAQAQTVAEKTGTRAFADYRQLFGQVDAVSIAVPTHLHHEIAKDFLNQGVDVLIEKPITRTVAEADELIALAEKKACIIQVGHLERFNPAVVAVRNQVVRPLFFQCERLSLYQPRGTDVSVVHDLMIHDIDLIFNFVKANIRYCHALGASVVTDQVDIAHAHIEFDNNAVANVTASRIANKNERKIRIFQPDGYFSIDFANRAITHIRPGSGEEQCPVPGMMMEQQSFAAADALADEIGSFVDVVARRGEPEVSGRMGRDALKVAVDITGQINDAMARVRGSGS</sequence>
<evidence type="ECO:0000313" key="4">
    <source>
        <dbReference type="Proteomes" id="UP000525298"/>
    </source>
</evidence>
<dbReference type="RefSeq" id="WP_181552458.1">
    <property type="nucleotide sequence ID" value="NZ_JACDUS010000013.1"/>
</dbReference>
<comment type="caution">
    <text evidence="3">The sequence shown here is derived from an EMBL/GenBank/DDBJ whole genome shotgun (WGS) entry which is preliminary data.</text>
</comment>
<dbReference type="InterPro" id="IPR000683">
    <property type="entry name" value="Gfo/Idh/MocA-like_OxRdtase_N"/>
</dbReference>
<evidence type="ECO:0000259" key="1">
    <source>
        <dbReference type="Pfam" id="PF01408"/>
    </source>
</evidence>
<reference evidence="3 4" key="1">
    <citation type="submission" date="2020-07" db="EMBL/GenBank/DDBJ databases">
        <title>Genomic Encyclopedia of Type Strains, Phase IV (KMG-IV): sequencing the most valuable type-strain genomes for metagenomic binning, comparative biology and taxonomic classification.</title>
        <authorList>
            <person name="Goeker M."/>
        </authorList>
    </citation>
    <scope>NUCLEOTIDE SEQUENCE [LARGE SCALE GENOMIC DNA]</scope>
    <source>
        <strain evidence="3 4">DSM 17721</strain>
    </source>
</reference>
<dbReference type="InterPro" id="IPR055170">
    <property type="entry name" value="GFO_IDH_MocA-like_dom"/>
</dbReference>
<dbReference type="Proteomes" id="UP000525298">
    <property type="component" value="Unassembled WGS sequence"/>
</dbReference>
<evidence type="ECO:0000259" key="2">
    <source>
        <dbReference type="Pfam" id="PF22725"/>
    </source>
</evidence>
<dbReference type="InterPro" id="IPR036291">
    <property type="entry name" value="NAD(P)-bd_dom_sf"/>
</dbReference>
<evidence type="ECO:0000313" key="3">
    <source>
        <dbReference type="EMBL" id="MBA2882836.1"/>
    </source>
</evidence>
<dbReference type="GO" id="GO:0000166">
    <property type="term" value="F:nucleotide binding"/>
    <property type="evidence" value="ECO:0007669"/>
    <property type="project" value="InterPro"/>
</dbReference>
<gene>
    <name evidence="3" type="ORF">HNR65_003191</name>
</gene>
<dbReference type="Gene3D" id="3.30.360.10">
    <property type="entry name" value="Dihydrodipicolinate Reductase, domain 2"/>
    <property type="match status" value="1"/>
</dbReference>
<name>A0A7W0CBR6_9BACT</name>
<dbReference type="PANTHER" id="PTHR43377">
    <property type="entry name" value="BILIVERDIN REDUCTASE A"/>
    <property type="match status" value="1"/>
</dbReference>
<dbReference type="SUPFAM" id="SSF51735">
    <property type="entry name" value="NAD(P)-binding Rossmann-fold domains"/>
    <property type="match status" value="1"/>
</dbReference>
<dbReference type="PANTHER" id="PTHR43377:SF1">
    <property type="entry name" value="BILIVERDIN REDUCTASE A"/>
    <property type="match status" value="1"/>
</dbReference>
<proteinExistence type="predicted"/>
<dbReference type="EMBL" id="JACDUS010000013">
    <property type="protein sequence ID" value="MBA2882836.1"/>
    <property type="molecule type" value="Genomic_DNA"/>
</dbReference>